<dbReference type="AlphaFoldDB" id="A0A817NVK2"/>
<evidence type="ECO:0000256" key="1">
    <source>
        <dbReference type="SAM" id="MobiDB-lite"/>
    </source>
</evidence>
<feature type="region of interest" description="Disordered" evidence="1">
    <location>
        <begin position="27"/>
        <end position="53"/>
    </location>
</feature>
<dbReference type="Proteomes" id="UP000663869">
    <property type="component" value="Unassembled WGS sequence"/>
</dbReference>
<protein>
    <submittedName>
        <fullName evidence="2">Uncharacterized protein</fullName>
    </submittedName>
</protein>
<dbReference type="EMBL" id="CAJNYD010003222">
    <property type="protein sequence ID" value="CAF3484950.1"/>
    <property type="molecule type" value="Genomic_DNA"/>
</dbReference>
<dbReference type="EMBL" id="CAJNXB010001088">
    <property type="protein sequence ID" value="CAF3129728.1"/>
    <property type="molecule type" value="Genomic_DNA"/>
</dbReference>
<accession>A0A817NVK2</accession>
<name>A0A817NVK2_9BILA</name>
<evidence type="ECO:0000313" key="5">
    <source>
        <dbReference type="EMBL" id="CAF3696303.1"/>
    </source>
</evidence>
<dbReference type="Proteomes" id="UP000663833">
    <property type="component" value="Unassembled WGS sequence"/>
</dbReference>
<sequence>MPQKSKRQVHSTAISYAFLRKRGLESEHFSGSSEGGFDVDTTDSSQERSSKFQDKITGDDMSDLFEHCKLRCPVKYLSVLVYMTLRKFGVSWINCDNFLRQMGAFTVETSHKWTEVFISGDLDEFQGENHGGRYFSEFYDFFPELEDAAKQYTLERCSEKSASFTVVDLAKFIDKKFYETTNIIKDPESPLIRSLSSCRLDLRRWGARYNKNSQRPYFEGHERIDVVDHLQQFINYFLDRKDFYYTVTDDDKPLWKLSTQTPPCILIFHDESTFKSGEVSAKRWFFGEEAPFHSKRRGRSNMVSDFLVQHNSGPFFSLSQSEYEKALAKHPQLDGDLLVNHFSFLNPMLMRFSCVFFQLIQI</sequence>
<evidence type="ECO:0000313" key="4">
    <source>
        <dbReference type="EMBL" id="CAF3484950.1"/>
    </source>
</evidence>
<organism evidence="2 6">
    <name type="scientific">Rotaria socialis</name>
    <dbReference type="NCBI Taxonomy" id="392032"/>
    <lineage>
        <taxon>Eukaryota</taxon>
        <taxon>Metazoa</taxon>
        <taxon>Spiralia</taxon>
        <taxon>Gnathifera</taxon>
        <taxon>Rotifera</taxon>
        <taxon>Eurotatoria</taxon>
        <taxon>Bdelloidea</taxon>
        <taxon>Philodinida</taxon>
        <taxon>Philodinidae</taxon>
        <taxon>Rotaria</taxon>
    </lineage>
</organism>
<dbReference type="OrthoDB" id="10016885at2759"/>
<evidence type="ECO:0000313" key="3">
    <source>
        <dbReference type="EMBL" id="CAF3394576.1"/>
    </source>
</evidence>
<dbReference type="Proteomes" id="UP000663872">
    <property type="component" value="Unassembled WGS sequence"/>
</dbReference>
<dbReference type="EMBL" id="CAJNYT010004845">
    <property type="protein sequence ID" value="CAF3696303.1"/>
    <property type="molecule type" value="Genomic_DNA"/>
</dbReference>
<reference evidence="2" key="1">
    <citation type="submission" date="2021-02" db="EMBL/GenBank/DDBJ databases">
        <authorList>
            <person name="Nowell W R."/>
        </authorList>
    </citation>
    <scope>NUCLEOTIDE SEQUENCE</scope>
</reference>
<evidence type="ECO:0000313" key="2">
    <source>
        <dbReference type="EMBL" id="CAF3129728.1"/>
    </source>
</evidence>
<comment type="caution">
    <text evidence="2">The sequence shown here is derived from an EMBL/GenBank/DDBJ whole genome shotgun (WGS) entry which is preliminary data.</text>
</comment>
<gene>
    <name evidence="3" type="ORF">FME351_LOCUS8475</name>
    <name evidence="5" type="ORF">GRG538_LOCUS28026</name>
    <name evidence="4" type="ORF">LUA448_LOCUS24265</name>
    <name evidence="2" type="ORF">TIS948_LOCUS8465</name>
</gene>
<proteinExistence type="predicted"/>
<evidence type="ECO:0000313" key="6">
    <source>
        <dbReference type="Proteomes" id="UP000663825"/>
    </source>
</evidence>
<dbReference type="EMBL" id="CAJNYU010000856">
    <property type="protein sequence ID" value="CAF3394576.1"/>
    <property type="molecule type" value="Genomic_DNA"/>
</dbReference>
<dbReference type="Proteomes" id="UP000663825">
    <property type="component" value="Unassembled WGS sequence"/>
</dbReference>